<name>A0A562KTY3_9GAMM</name>
<comment type="caution">
    <text evidence="1">The sequence shown here is derived from an EMBL/GenBank/DDBJ whole genome shotgun (WGS) entry which is preliminary data.</text>
</comment>
<evidence type="ECO:0000313" key="2">
    <source>
        <dbReference type="Proteomes" id="UP000315167"/>
    </source>
</evidence>
<dbReference type="OrthoDB" id="882829at2"/>
<protein>
    <submittedName>
        <fullName evidence="1">Immunity protein 50 of polymorphic toxin system</fullName>
    </submittedName>
</protein>
<dbReference type="RefSeq" id="WP_144900757.1">
    <property type="nucleotide sequence ID" value="NZ_VLKN01000018.1"/>
</dbReference>
<accession>A0A562KTY3</accession>
<sequence length="122" mass="12750">MISNSDAVTSIFGYWPDFADARLMSFDYSAKGVVTLELSYIDASAGKSAVVALLFTGVRDIQLGELASDNVLDRLDVADSTPLLVTLEPCIGLGGSFTCTAATVTGVVPNNSFKPNPLRGSA</sequence>
<dbReference type="AlphaFoldDB" id="A0A562KTY3"/>
<reference evidence="1 2" key="1">
    <citation type="journal article" date="2015" name="Stand. Genomic Sci.">
        <title>Genomic Encyclopedia of Bacterial and Archaeal Type Strains, Phase III: the genomes of soil and plant-associated and newly described type strains.</title>
        <authorList>
            <person name="Whitman W.B."/>
            <person name="Woyke T."/>
            <person name="Klenk H.P."/>
            <person name="Zhou Y."/>
            <person name="Lilburn T.G."/>
            <person name="Beck B.J."/>
            <person name="De Vos P."/>
            <person name="Vandamme P."/>
            <person name="Eisen J.A."/>
            <person name="Garrity G."/>
            <person name="Hugenholtz P."/>
            <person name="Kyrpides N.C."/>
        </authorList>
    </citation>
    <scope>NUCLEOTIDE SEQUENCE [LARGE SCALE GENOMIC DNA]</scope>
    <source>
        <strain evidence="1 2">CGMCC 1.10821</strain>
    </source>
</reference>
<organism evidence="1 2">
    <name type="scientific">Luteimonas cucumeris</name>
    <dbReference type="NCBI Taxonomy" id="985012"/>
    <lineage>
        <taxon>Bacteria</taxon>
        <taxon>Pseudomonadati</taxon>
        <taxon>Pseudomonadota</taxon>
        <taxon>Gammaproteobacteria</taxon>
        <taxon>Lysobacterales</taxon>
        <taxon>Lysobacteraceae</taxon>
        <taxon>Luteimonas</taxon>
    </lineage>
</organism>
<dbReference type="Proteomes" id="UP000315167">
    <property type="component" value="Unassembled WGS sequence"/>
</dbReference>
<dbReference type="EMBL" id="VLKN01000018">
    <property type="protein sequence ID" value="TWH98878.1"/>
    <property type="molecule type" value="Genomic_DNA"/>
</dbReference>
<gene>
    <name evidence="1" type="ORF">IP90_03276</name>
</gene>
<keyword evidence="2" id="KW-1185">Reference proteome</keyword>
<evidence type="ECO:0000313" key="1">
    <source>
        <dbReference type="EMBL" id="TWH98878.1"/>
    </source>
</evidence>
<proteinExistence type="predicted"/>